<name>N1WRP5_9LEPT</name>
<dbReference type="Gene3D" id="3.30.450.20">
    <property type="entry name" value="PAS domain"/>
    <property type="match status" value="1"/>
</dbReference>
<dbReference type="EMBL" id="AOHC02000021">
    <property type="protein sequence ID" value="EMY78478.1"/>
    <property type="molecule type" value="Genomic_DNA"/>
</dbReference>
<feature type="transmembrane region" description="Helical" evidence="3">
    <location>
        <begin position="26"/>
        <end position="44"/>
    </location>
</feature>
<evidence type="ECO:0000256" key="1">
    <source>
        <dbReference type="ARBA" id="ARBA00012528"/>
    </source>
</evidence>
<dbReference type="Gene3D" id="3.30.70.270">
    <property type="match status" value="1"/>
</dbReference>
<feature type="domain" description="GGDEF" evidence="4">
    <location>
        <begin position="399"/>
        <end position="530"/>
    </location>
</feature>
<evidence type="ECO:0000313" key="6">
    <source>
        <dbReference type="Proteomes" id="UP000012313"/>
    </source>
</evidence>
<dbReference type="PROSITE" id="PS50887">
    <property type="entry name" value="GGDEF"/>
    <property type="match status" value="1"/>
</dbReference>
<dbReference type="SMART" id="SM00267">
    <property type="entry name" value="GGDEF"/>
    <property type="match status" value="1"/>
</dbReference>
<protein>
    <recommendedName>
        <fullName evidence="1">diguanylate cyclase</fullName>
        <ecNumber evidence="1">2.7.7.65</ecNumber>
    </recommendedName>
</protein>
<dbReference type="NCBIfam" id="TIGR00254">
    <property type="entry name" value="GGDEF"/>
    <property type="match status" value="1"/>
</dbReference>
<keyword evidence="3" id="KW-0472">Membrane</keyword>
<keyword evidence="6" id="KW-1185">Reference proteome</keyword>
<gene>
    <name evidence="5" type="ORF">LEP1GSC060_3770</name>
</gene>
<dbReference type="Proteomes" id="UP000012313">
    <property type="component" value="Unassembled WGS sequence"/>
</dbReference>
<dbReference type="SUPFAM" id="SSF55073">
    <property type="entry name" value="Nucleotide cyclase"/>
    <property type="match status" value="1"/>
</dbReference>
<reference evidence="5" key="1">
    <citation type="submission" date="2013-03" db="EMBL/GenBank/DDBJ databases">
        <authorList>
            <person name="Harkins D.M."/>
            <person name="Durkin A.S."/>
            <person name="Brinkac L.M."/>
            <person name="Haft D.H."/>
            <person name="Selengut J.D."/>
            <person name="Sanka R."/>
            <person name="DePew J."/>
            <person name="Purushe J."/>
            <person name="Hartskeerl R.A."/>
            <person name="Ahmed A."/>
            <person name="van der Linden H."/>
            <person name="Goris M.G.A."/>
            <person name="Vinetz J.M."/>
            <person name="Sutton G.G."/>
            <person name="Nierman W.C."/>
            <person name="Fouts D.E."/>
        </authorList>
    </citation>
    <scope>NUCLEOTIDE SEQUENCE [LARGE SCALE GENOMIC DNA]</scope>
    <source>
        <strain evidence="5">ICFT</strain>
    </source>
</reference>
<accession>N1WRP5</accession>
<organism evidence="5 6">
    <name type="scientific">Leptospira weilii serovar Ranarum str. ICFT</name>
    <dbReference type="NCBI Taxonomy" id="1218598"/>
    <lineage>
        <taxon>Bacteria</taxon>
        <taxon>Pseudomonadati</taxon>
        <taxon>Spirochaetota</taxon>
        <taxon>Spirochaetia</taxon>
        <taxon>Leptospirales</taxon>
        <taxon>Leptospiraceae</taxon>
        <taxon>Leptospira</taxon>
    </lineage>
</organism>
<comment type="catalytic activity">
    <reaction evidence="2">
        <text>2 GTP = 3',3'-c-di-GMP + 2 diphosphate</text>
        <dbReference type="Rhea" id="RHEA:24898"/>
        <dbReference type="ChEBI" id="CHEBI:33019"/>
        <dbReference type="ChEBI" id="CHEBI:37565"/>
        <dbReference type="ChEBI" id="CHEBI:58805"/>
        <dbReference type="EC" id="2.7.7.65"/>
    </reaction>
</comment>
<dbReference type="FunFam" id="3.30.70.270:FF:000001">
    <property type="entry name" value="Diguanylate cyclase domain protein"/>
    <property type="match status" value="1"/>
</dbReference>
<proteinExistence type="predicted"/>
<dbReference type="InterPro" id="IPR029787">
    <property type="entry name" value="Nucleotide_cyclase"/>
</dbReference>
<keyword evidence="3" id="KW-1133">Transmembrane helix</keyword>
<feature type="transmembrane region" description="Helical" evidence="3">
    <location>
        <begin position="330"/>
        <end position="356"/>
    </location>
</feature>
<dbReference type="Pfam" id="PF00990">
    <property type="entry name" value="GGDEF"/>
    <property type="match status" value="1"/>
</dbReference>
<evidence type="ECO:0000256" key="2">
    <source>
        <dbReference type="ARBA" id="ARBA00034247"/>
    </source>
</evidence>
<evidence type="ECO:0000313" key="5">
    <source>
        <dbReference type="EMBL" id="EMY78478.1"/>
    </source>
</evidence>
<dbReference type="SUPFAM" id="SSF103190">
    <property type="entry name" value="Sensory domain-like"/>
    <property type="match status" value="1"/>
</dbReference>
<dbReference type="GO" id="GO:0052621">
    <property type="term" value="F:diguanylate cyclase activity"/>
    <property type="evidence" value="ECO:0007669"/>
    <property type="project" value="UniProtKB-EC"/>
</dbReference>
<dbReference type="InterPro" id="IPR000160">
    <property type="entry name" value="GGDEF_dom"/>
</dbReference>
<dbReference type="GO" id="GO:0043709">
    <property type="term" value="P:cell adhesion involved in single-species biofilm formation"/>
    <property type="evidence" value="ECO:0007669"/>
    <property type="project" value="TreeGrafter"/>
</dbReference>
<sequence length="535" mass="60821">MRFCTCKANQDRMSVYQNETRLQRKTILMVLAIIPILIIGTFVYEAKKIQNEIYRVVWMRAKVTQDYIQRISNQTRALGLSITHSMTYYEDSVLNTQVPRKFKNYPSLQLFGIKDQNRKKTHSSAAQSLGPALTSFSVTPFFLREVEAALNLSGQFDTLVERQSEVVWVYYVSAQKFLYFAPQSKPSRDVFNEGLYKRPFWVQAKPEVNPDRKQIITELYNDIGGQGLMITVSEPVYFRDRFIGVVSIDIGLDTMRRVLGVGNCIGESILIDENKKIIAKISRIDLNDSMPQVPNGPTEKFFLQGGYYWAFFDIKENEVRLVHRISAIEFVVSVVVNLLPFWGLICALGIVLILYIKLKITMEHVSKLIHTDPLTGIANRRGFLRLTQKSLAIGSRHGQPWTILMIDIDHFKQVNDKFGHDMGDRILVKVSQILHANIRQTDAVCRWGGEEFAVFLFGANPEDSVNIAEHLRKEIEGKVILQDGKPVTLSIGISEGRGGKNGLENTFARADQALYQAKTSGRNRVCVSDVTEEIL</sequence>
<dbReference type="Pfam" id="PF22673">
    <property type="entry name" value="MCP-like_PDC_1"/>
    <property type="match status" value="1"/>
</dbReference>
<dbReference type="STRING" id="1218598.LEP1GSC060_3770"/>
<evidence type="ECO:0000256" key="3">
    <source>
        <dbReference type="SAM" id="Phobius"/>
    </source>
</evidence>
<dbReference type="InterPro" id="IPR029151">
    <property type="entry name" value="Sensor-like_sf"/>
</dbReference>
<dbReference type="PANTHER" id="PTHR45138">
    <property type="entry name" value="REGULATORY COMPONENTS OF SENSORY TRANSDUCTION SYSTEM"/>
    <property type="match status" value="1"/>
</dbReference>
<dbReference type="EC" id="2.7.7.65" evidence="1"/>
<evidence type="ECO:0000259" key="4">
    <source>
        <dbReference type="PROSITE" id="PS50887"/>
    </source>
</evidence>
<dbReference type="PANTHER" id="PTHR45138:SF9">
    <property type="entry name" value="DIGUANYLATE CYCLASE DGCM-RELATED"/>
    <property type="match status" value="1"/>
</dbReference>
<comment type="caution">
    <text evidence="5">The sequence shown here is derived from an EMBL/GenBank/DDBJ whole genome shotgun (WGS) entry which is preliminary data.</text>
</comment>
<dbReference type="CDD" id="cd01949">
    <property type="entry name" value="GGDEF"/>
    <property type="match status" value="1"/>
</dbReference>
<dbReference type="GO" id="GO:1902201">
    <property type="term" value="P:negative regulation of bacterial-type flagellum-dependent cell motility"/>
    <property type="evidence" value="ECO:0007669"/>
    <property type="project" value="TreeGrafter"/>
</dbReference>
<dbReference type="InterPro" id="IPR043128">
    <property type="entry name" value="Rev_trsase/Diguanyl_cyclase"/>
</dbReference>
<dbReference type="GO" id="GO:0005886">
    <property type="term" value="C:plasma membrane"/>
    <property type="evidence" value="ECO:0007669"/>
    <property type="project" value="TreeGrafter"/>
</dbReference>
<keyword evidence="3" id="KW-0812">Transmembrane</keyword>
<dbReference type="AlphaFoldDB" id="N1WRP5"/>
<dbReference type="InterPro" id="IPR050469">
    <property type="entry name" value="Diguanylate_Cyclase"/>
</dbReference>